<dbReference type="SUPFAM" id="SSF89946">
    <property type="entry name" value="Hypothetical protein VC0424"/>
    <property type="match status" value="1"/>
</dbReference>
<comment type="function">
    <text evidence="2">Globally modulates RNA abundance by binding to RNase E (Rne) and regulating its endonucleolytic activity. Can modulate Rne action in a substrate-dependent manner by altering the composition of the degradosome.</text>
</comment>
<feature type="region of interest" description="Disordered" evidence="3">
    <location>
        <begin position="116"/>
        <end position="143"/>
    </location>
</feature>
<comment type="caution">
    <text evidence="5">The sequence shown here is derived from an EMBL/GenBank/DDBJ whole genome shotgun (WGS) entry which is preliminary data.</text>
</comment>
<proteinExistence type="inferred from homology"/>
<gene>
    <name evidence="2 5" type="primary">rraB</name>
    <name evidence="5" type="ORF">P7M15_05670</name>
</gene>
<comment type="subunit">
    <text evidence="2">Interacts with the C-terminal region of Rne.</text>
</comment>
<dbReference type="Pfam" id="PF06877">
    <property type="entry name" value="RraB"/>
    <property type="match status" value="1"/>
</dbReference>
<evidence type="ECO:0000313" key="6">
    <source>
        <dbReference type="Proteomes" id="UP001214976"/>
    </source>
</evidence>
<accession>A0AAW6Q941</accession>
<dbReference type="HAMAP" id="MF_01888">
    <property type="entry name" value="RraB"/>
    <property type="match status" value="1"/>
</dbReference>
<feature type="compositionally biased region" description="Acidic residues" evidence="3">
    <location>
        <begin position="117"/>
        <end position="143"/>
    </location>
</feature>
<dbReference type="InterPro" id="IPR016716">
    <property type="entry name" value="RraB"/>
</dbReference>
<evidence type="ECO:0000256" key="1">
    <source>
        <dbReference type="ARBA" id="ARBA00022490"/>
    </source>
</evidence>
<dbReference type="NCBIfam" id="NF008393">
    <property type="entry name" value="PRK11191.1"/>
    <property type="match status" value="1"/>
</dbReference>
<sequence>MTHATPQELQAETREIIANLLNDGSDPDALYIIEHHIAHYDFDKLEKIAVDAFKAGYEVSDAEELEDDNGKPLYCFDIVAEVELKAEIIDAQQQQLVPLVAKHGGIYDGWGTYFEDPNADEDEYGEDGEFFDDDEYEDDYEQR</sequence>
<evidence type="ECO:0000256" key="2">
    <source>
        <dbReference type="HAMAP-Rule" id="MF_01888"/>
    </source>
</evidence>
<evidence type="ECO:0000259" key="4">
    <source>
        <dbReference type="Pfam" id="PF06877"/>
    </source>
</evidence>
<dbReference type="InterPro" id="IPR009671">
    <property type="entry name" value="RraB_dom"/>
</dbReference>
<dbReference type="GO" id="GO:0019899">
    <property type="term" value="F:enzyme binding"/>
    <property type="evidence" value="ECO:0007669"/>
    <property type="project" value="UniProtKB-UniRule"/>
</dbReference>
<organism evidence="5 6">
    <name type="scientific">Exercitatus varius</name>
    <dbReference type="NCBI Taxonomy" id="67857"/>
    <lineage>
        <taxon>Bacteria</taxon>
        <taxon>Pseudomonadati</taxon>
        <taxon>Pseudomonadota</taxon>
        <taxon>Gammaproteobacteria</taxon>
        <taxon>Pasteurellales</taxon>
        <taxon>Pasteurellaceae</taxon>
        <taxon>Exercitatus</taxon>
    </lineage>
</organism>
<dbReference type="GO" id="GO:0005737">
    <property type="term" value="C:cytoplasm"/>
    <property type="evidence" value="ECO:0007669"/>
    <property type="project" value="UniProtKB-SubCell"/>
</dbReference>
<name>A0AAW6Q941_9PAST</name>
<feature type="domain" description="Regulator of ribonuclease activity B" evidence="4">
    <location>
        <begin position="11"/>
        <end position="112"/>
    </location>
</feature>
<evidence type="ECO:0000256" key="3">
    <source>
        <dbReference type="SAM" id="MobiDB-lite"/>
    </source>
</evidence>
<evidence type="ECO:0000313" key="5">
    <source>
        <dbReference type="EMBL" id="MDG2950009.1"/>
    </source>
</evidence>
<dbReference type="Proteomes" id="UP001214976">
    <property type="component" value="Unassembled WGS sequence"/>
</dbReference>
<dbReference type="EMBL" id="JARQTW010000009">
    <property type="protein sequence ID" value="MDG2950009.1"/>
    <property type="molecule type" value="Genomic_DNA"/>
</dbReference>
<keyword evidence="1 2" id="KW-0963">Cytoplasm</keyword>
<comment type="similarity">
    <text evidence="2">Belongs to the RraB family.</text>
</comment>
<comment type="subcellular location">
    <subcellularLocation>
        <location evidence="2">Cytoplasm</location>
    </subcellularLocation>
</comment>
<dbReference type="InterPro" id="IPR036701">
    <property type="entry name" value="RraB-like_sf"/>
</dbReference>
<dbReference type="RefSeq" id="WP_317477111.1">
    <property type="nucleotide sequence ID" value="NZ_JARQTW010000009.1"/>
</dbReference>
<protein>
    <recommendedName>
        <fullName evidence="2">Regulator of ribonuclease activity B</fullName>
    </recommendedName>
</protein>
<dbReference type="AlphaFoldDB" id="A0AAW6Q941"/>
<dbReference type="GO" id="GO:0060698">
    <property type="term" value="F:endoribonuclease inhibitor activity"/>
    <property type="evidence" value="ECO:0007669"/>
    <property type="project" value="UniProtKB-UniRule"/>
</dbReference>
<dbReference type="PIRSF" id="PIRSF018193">
    <property type="entry name" value="UCP018193"/>
    <property type="match status" value="1"/>
</dbReference>
<reference evidence="5" key="1">
    <citation type="submission" date="2023-03" db="EMBL/GenBank/DDBJ databases">
        <title>Classification of Bisgaard taxon 6 and taxon 10 as Exercitatus varius gen. nov., spec. nov.</title>
        <authorList>
            <person name="Christensen H."/>
        </authorList>
    </citation>
    <scope>NUCLEOTIDE SEQUENCE</scope>
    <source>
        <strain evidence="5">86116</strain>
    </source>
</reference>
<dbReference type="Gene3D" id="3.30.70.970">
    <property type="entry name" value="RraB-like"/>
    <property type="match status" value="1"/>
</dbReference>